<keyword evidence="2" id="KW-1185">Reference proteome</keyword>
<evidence type="ECO:0000313" key="1">
    <source>
        <dbReference type="EMBL" id="KYO38383.1"/>
    </source>
</evidence>
<dbReference type="Proteomes" id="UP000050525">
    <property type="component" value="Unassembled WGS sequence"/>
</dbReference>
<organism evidence="1 2">
    <name type="scientific">Alligator mississippiensis</name>
    <name type="common">American alligator</name>
    <dbReference type="NCBI Taxonomy" id="8496"/>
    <lineage>
        <taxon>Eukaryota</taxon>
        <taxon>Metazoa</taxon>
        <taxon>Chordata</taxon>
        <taxon>Craniata</taxon>
        <taxon>Vertebrata</taxon>
        <taxon>Euteleostomi</taxon>
        <taxon>Archelosauria</taxon>
        <taxon>Archosauria</taxon>
        <taxon>Crocodylia</taxon>
        <taxon>Alligatoridae</taxon>
        <taxon>Alligatorinae</taxon>
        <taxon>Alligator</taxon>
    </lineage>
</organism>
<evidence type="ECO:0000313" key="2">
    <source>
        <dbReference type="Proteomes" id="UP000050525"/>
    </source>
</evidence>
<comment type="caution">
    <text evidence="1">The sequence shown here is derived from an EMBL/GenBank/DDBJ whole genome shotgun (WGS) entry which is preliminary data.</text>
</comment>
<dbReference type="EMBL" id="AKHW03002524">
    <property type="protein sequence ID" value="KYO38383.1"/>
    <property type="molecule type" value="Genomic_DNA"/>
</dbReference>
<name>A0A151NNM9_ALLMI</name>
<reference evidence="1 2" key="1">
    <citation type="journal article" date="2012" name="Genome Biol.">
        <title>Sequencing three crocodilian genomes to illuminate the evolution of archosaurs and amniotes.</title>
        <authorList>
            <person name="St John J.A."/>
            <person name="Braun E.L."/>
            <person name="Isberg S.R."/>
            <person name="Miles L.G."/>
            <person name="Chong A.Y."/>
            <person name="Gongora J."/>
            <person name="Dalzell P."/>
            <person name="Moran C."/>
            <person name="Bed'hom B."/>
            <person name="Abzhanov A."/>
            <person name="Burgess S.C."/>
            <person name="Cooksey A.M."/>
            <person name="Castoe T.A."/>
            <person name="Crawford N.G."/>
            <person name="Densmore L.D."/>
            <person name="Drew J.C."/>
            <person name="Edwards S.V."/>
            <person name="Faircloth B.C."/>
            <person name="Fujita M.K."/>
            <person name="Greenwold M.J."/>
            <person name="Hoffmann F.G."/>
            <person name="Howard J.M."/>
            <person name="Iguchi T."/>
            <person name="Janes D.E."/>
            <person name="Khan S.Y."/>
            <person name="Kohno S."/>
            <person name="de Koning A.J."/>
            <person name="Lance S.L."/>
            <person name="McCarthy F.M."/>
            <person name="McCormack J.E."/>
            <person name="Merchant M.E."/>
            <person name="Peterson D.G."/>
            <person name="Pollock D.D."/>
            <person name="Pourmand N."/>
            <person name="Raney B.J."/>
            <person name="Roessler K.A."/>
            <person name="Sanford J.R."/>
            <person name="Sawyer R.H."/>
            <person name="Schmidt C.J."/>
            <person name="Triplett E.W."/>
            <person name="Tuberville T.D."/>
            <person name="Venegas-Anaya M."/>
            <person name="Howard J.T."/>
            <person name="Jarvis E.D."/>
            <person name="Guillette L.J.Jr."/>
            <person name="Glenn T.C."/>
            <person name="Green R.E."/>
            <person name="Ray D.A."/>
        </authorList>
    </citation>
    <scope>NUCLEOTIDE SEQUENCE [LARGE SCALE GENOMIC DNA]</scope>
    <source>
        <strain evidence="1">KSC_2009_1</strain>
    </source>
</reference>
<gene>
    <name evidence="1" type="ORF">Y1Q_0015634</name>
</gene>
<protein>
    <submittedName>
        <fullName evidence="1">Uncharacterized protein</fullName>
    </submittedName>
</protein>
<sequence>MQRLGVQRDLCRILSHHAVIQSEAERTVRRTKIALCNGLLVMTGSSSCQNSVISFIGHPALQNLRQIKNPTNKQELVLS</sequence>
<accession>A0A151NNM9</accession>
<proteinExistence type="predicted"/>
<dbReference type="AlphaFoldDB" id="A0A151NNM9"/>